<accession>A0ABR1SLJ0</accession>
<gene>
    <name evidence="2" type="ORF">PG993_010178</name>
</gene>
<evidence type="ECO:0000313" key="2">
    <source>
        <dbReference type="EMBL" id="KAK8035183.1"/>
    </source>
</evidence>
<dbReference type="Proteomes" id="UP001444661">
    <property type="component" value="Unassembled WGS sequence"/>
</dbReference>
<comment type="caution">
    <text evidence="2">The sequence shown here is derived from an EMBL/GenBank/DDBJ whole genome shotgun (WGS) entry which is preliminary data.</text>
</comment>
<proteinExistence type="predicted"/>
<sequence length="481" mass="50006">MYKTLAFVPFLLLGSVQAKPKQPCLKCTPDSCALVALQTGLAAEDPMDLCSAFMRTTVTPLTSYATVTATASQTVDVTEVLTKSIFDTATQTDTTSAITLETSFATVTDVATKTNSVDVTITNTETLTTTATQTSTCFVTTTLGVVNPPKAIKKGSCVDNPSLRRAIAAGRRNFPDMPLPVDVNVSASVSAAGASVPAFAADACLDVDAYSSACRCAGVRPTTIMAPAPSAALTMIEGAQITETTQVDSTASLTTTATQTQTIVVTEMVSLTITVSATSTVDQSVMCIVAIHAGFVSTDTITALATTTTAVLETTATVVTSTVTPVPSDGVLRVQGSRFDGKYAIIDFPNDDDASHHQVVRSFVPPKFQATRVSITEAGELSVLGYNAASPNSRVTPLFFEPASDIQFNNLLALVCAVAPVSGLVTCTRNPGGSPSPVVFQQCEAQVNDETTGAGVVISDQEEDGCSKSEFVLEPQEVSPN</sequence>
<reference evidence="2 3" key="1">
    <citation type="submission" date="2023-01" db="EMBL/GenBank/DDBJ databases">
        <title>Analysis of 21 Apiospora genomes using comparative genomics revels a genus with tremendous synthesis potential of carbohydrate active enzymes and secondary metabolites.</title>
        <authorList>
            <person name="Sorensen T."/>
        </authorList>
    </citation>
    <scope>NUCLEOTIDE SEQUENCE [LARGE SCALE GENOMIC DNA]</scope>
    <source>
        <strain evidence="2 3">CBS 33761</strain>
    </source>
</reference>
<evidence type="ECO:0000256" key="1">
    <source>
        <dbReference type="SAM" id="SignalP"/>
    </source>
</evidence>
<keyword evidence="3" id="KW-1185">Reference proteome</keyword>
<dbReference type="EMBL" id="JAQQWK010000009">
    <property type="protein sequence ID" value="KAK8035183.1"/>
    <property type="molecule type" value="Genomic_DNA"/>
</dbReference>
<feature type="chain" id="PRO_5045086093" description="IPT/TIG domain-containing protein" evidence="1">
    <location>
        <begin position="19"/>
        <end position="481"/>
    </location>
</feature>
<evidence type="ECO:0000313" key="3">
    <source>
        <dbReference type="Proteomes" id="UP001444661"/>
    </source>
</evidence>
<feature type="signal peptide" evidence="1">
    <location>
        <begin position="1"/>
        <end position="18"/>
    </location>
</feature>
<evidence type="ECO:0008006" key="4">
    <source>
        <dbReference type="Google" id="ProtNLM"/>
    </source>
</evidence>
<protein>
    <recommendedName>
        <fullName evidence="4">IPT/TIG domain-containing protein</fullName>
    </recommendedName>
</protein>
<keyword evidence="1" id="KW-0732">Signal</keyword>
<organism evidence="2 3">
    <name type="scientific">Apiospora rasikravindrae</name>
    <dbReference type="NCBI Taxonomy" id="990691"/>
    <lineage>
        <taxon>Eukaryota</taxon>
        <taxon>Fungi</taxon>
        <taxon>Dikarya</taxon>
        <taxon>Ascomycota</taxon>
        <taxon>Pezizomycotina</taxon>
        <taxon>Sordariomycetes</taxon>
        <taxon>Xylariomycetidae</taxon>
        <taxon>Amphisphaeriales</taxon>
        <taxon>Apiosporaceae</taxon>
        <taxon>Apiospora</taxon>
    </lineage>
</organism>
<name>A0ABR1SLJ0_9PEZI</name>